<protein>
    <submittedName>
        <fullName evidence="2">Uncharacterized protein</fullName>
    </submittedName>
</protein>
<dbReference type="Proteomes" id="UP000260823">
    <property type="component" value="Unassembled WGS sequence"/>
</dbReference>
<dbReference type="AlphaFoldDB" id="A0A3E2NW05"/>
<organism evidence="2 3">
    <name type="scientific">Mucilaginibacter terrenus</name>
    <dbReference type="NCBI Taxonomy" id="2482727"/>
    <lineage>
        <taxon>Bacteria</taxon>
        <taxon>Pseudomonadati</taxon>
        <taxon>Bacteroidota</taxon>
        <taxon>Sphingobacteriia</taxon>
        <taxon>Sphingobacteriales</taxon>
        <taxon>Sphingobacteriaceae</taxon>
        <taxon>Mucilaginibacter</taxon>
    </lineage>
</organism>
<evidence type="ECO:0000313" key="2">
    <source>
        <dbReference type="EMBL" id="RFZ85198.1"/>
    </source>
</evidence>
<keyword evidence="1" id="KW-0472">Membrane</keyword>
<name>A0A3E2NW05_9SPHI</name>
<proteinExistence type="predicted"/>
<accession>A0A3E2NW05</accession>
<keyword evidence="1" id="KW-0812">Transmembrane</keyword>
<reference evidence="2 3" key="1">
    <citation type="submission" date="2018-08" db="EMBL/GenBank/DDBJ databases">
        <title>Mucilaginibacter terrae sp. nov., isolated from manganese diggings.</title>
        <authorList>
            <person name="Huang Y."/>
            <person name="Zhou Z."/>
        </authorList>
    </citation>
    <scope>NUCLEOTIDE SEQUENCE [LARGE SCALE GENOMIC DNA]</scope>
    <source>
        <strain evidence="2 3">ZH6</strain>
    </source>
</reference>
<gene>
    <name evidence="2" type="ORF">DYU05_06245</name>
</gene>
<sequence>MEQVYKEKMELLNGQLTGEQKLQTERVSILNEQLSTYKKQIAELNAKSSVNWTVVIIAIIIGVIIGYLLKGH</sequence>
<evidence type="ECO:0000313" key="3">
    <source>
        <dbReference type="Proteomes" id="UP000260823"/>
    </source>
</evidence>
<feature type="transmembrane region" description="Helical" evidence="1">
    <location>
        <begin position="50"/>
        <end position="69"/>
    </location>
</feature>
<dbReference type="EMBL" id="QWDE01000001">
    <property type="protein sequence ID" value="RFZ85198.1"/>
    <property type="molecule type" value="Genomic_DNA"/>
</dbReference>
<keyword evidence="1" id="KW-1133">Transmembrane helix</keyword>
<keyword evidence="3" id="KW-1185">Reference proteome</keyword>
<evidence type="ECO:0000256" key="1">
    <source>
        <dbReference type="SAM" id="Phobius"/>
    </source>
</evidence>
<comment type="caution">
    <text evidence="2">The sequence shown here is derived from an EMBL/GenBank/DDBJ whole genome shotgun (WGS) entry which is preliminary data.</text>
</comment>